<dbReference type="SUPFAM" id="SSF54791">
    <property type="entry name" value="Eukaryotic type KH-domain (KH-domain type I)"/>
    <property type="match status" value="4"/>
</dbReference>
<keyword evidence="2" id="KW-0694">RNA-binding</keyword>
<evidence type="ECO:0000259" key="4">
    <source>
        <dbReference type="SMART" id="SM00322"/>
    </source>
</evidence>
<dbReference type="PANTHER" id="PTHR10288">
    <property type="entry name" value="KH DOMAIN CONTAINING RNA BINDING PROTEIN"/>
    <property type="match status" value="1"/>
</dbReference>
<keyword evidence="1" id="KW-0677">Repeat</keyword>
<evidence type="ECO:0000313" key="5">
    <source>
        <dbReference type="EMBL" id="KAK6945826.1"/>
    </source>
</evidence>
<dbReference type="CDD" id="cd22459">
    <property type="entry name" value="KH-I_PEPPER_rpt1_like"/>
    <property type="match status" value="1"/>
</dbReference>
<dbReference type="InterPro" id="IPR004087">
    <property type="entry name" value="KH_dom"/>
</dbReference>
<reference evidence="5 6" key="1">
    <citation type="submission" date="2023-12" db="EMBL/GenBank/DDBJ databases">
        <title>A high-quality genome assembly for Dillenia turbinata (Dilleniales).</title>
        <authorList>
            <person name="Chanderbali A."/>
        </authorList>
    </citation>
    <scope>NUCLEOTIDE SEQUENCE [LARGE SCALE GENOMIC DNA]</scope>
    <source>
        <strain evidence="5">LSX21</strain>
        <tissue evidence="5">Leaf</tissue>
    </source>
</reference>
<dbReference type="PROSITE" id="PS50084">
    <property type="entry name" value="KH_TYPE_1"/>
    <property type="match status" value="4"/>
</dbReference>
<protein>
    <submittedName>
        <fullName evidence="5">K Homology domain, type 1</fullName>
    </submittedName>
</protein>
<dbReference type="Proteomes" id="UP001370490">
    <property type="component" value="Unassembled WGS sequence"/>
</dbReference>
<feature type="domain" description="K Homology" evidence="4">
    <location>
        <begin position="142"/>
        <end position="204"/>
    </location>
</feature>
<evidence type="ECO:0000256" key="3">
    <source>
        <dbReference type="SAM" id="MobiDB-lite"/>
    </source>
</evidence>
<dbReference type="Gene3D" id="3.30.1370.10">
    <property type="entry name" value="K Homology domain, type 1"/>
    <property type="match status" value="2"/>
</dbReference>
<dbReference type="InterPro" id="IPR036612">
    <property type="entry name" value="KH_dom_type_1_sf"/>
</dbReference>
<name>A0AAN8ZPZ3_9MAGN</name>
<comment type="caution">
    <text evidence="5">The sequence shown here is derived from an EMBL/GenBank/DDBJ whole genome shotgun (WGS) entry which is preliminary data.</text>
</comment>
<evidence type="ECO:0000313" key="6">
    <source>
        <dbReference type="Proteomes" id="UP001370490"/>
    </source>
</evidence>
<dbReference type="EMBL" id="JBAMMX010000002">
    <property type="protein sequence ID" value="KAK6945826.1"/>
    <property type="molecule type" value="Genomic_DNA"/>
</dbReference>
<dbReference type="InterPro" id="IPR004088">
    <property type="entry name" value="KH_dom_type_1"/>
</dbReference>
<feature type="region of interest" description="Disordered" evidence="3">
    <location>
        <begin position="1"/>
        <end position="33"/>
    </location>
</feature>
<proteinExistence type="predicted"/>
<feature type="domain" description="K Homology" evidence="4">
    <location>
        <begin position="39"/>
        <end position="110"/>
    </location>
</feature>
<evidence type="ECO:0000256" key="1">
    <source>
        <dbReference type="ARBA" id="ARBA00022737"/>
    </source>
</evidence>
<evidence type="ECO:0000256" key="2">
    <source>
        <dbReference type="PROSITE-ProRule" id="PRU00117"/>
    </source>
</evidence>
<sequence>MEGNSLSPPAKRSMRGHKPTGFESKHSKSPPPPLAIAASQVAYRLLCHASRVAGVIGKSGTAVKLLEQQTGSKIRVEDSLRECDDRIIVVIASSSISKSIALDFAGNDLVNVSPAQEALIRVLEAILDVAAKMDGVLVAPGGIVSVRLLADTSLIGSLIGRRGKIVDKIRKDTGCKIRIFAGDKIEGSVPGVKRALIAVCSRLQDYPSSENPKTAGNRIEAASLPNPDMQLHSQRRPAIPPTPSNSAGYVSVTHHLSTEIDRLPSLTTKAEQKEVVFKYLCSNERVGGVIGKGGTIVRALENETGTSIRCAAPVSEVNERLITIAALENVESQYSPAQNATLLVFKRSVEVGIARGKDSGLGSTVTARILVPSDQVSCLLGRGGEIISGMRRTSGAAINIFASDQVPKGAPENSQIVQEAKRSTPGNGCYTTWVALLSAIHTSEFRELSLGKYIFPAGRASKFHELCPEKRISGEFVSVQDALYKVMSRLRASLFPNQIVNDVGTLSDASSEPEVSPYGHRDSAFLGMDKSVGVVNNLSQHTALTQRMDHLGLSQQQDLPPPPNLGVSQSLHGVILMTKPAGDFSKSVQICLDLVWLVKIRSWI</sequence>
<keyword evidence="6" id="KW-1185">Reference proteome</keyword>
<dbReference type="Pfam" id="PF00013">
    <property type="entry name" value="KH_1"/>
    <property type="match status" value="4"/>
</dbReference>
<accession>A0AAN8ZPZ3</accession>
<dbReference type="AlphaFoldDB" id="A0AAN8ZPZ3"/>
<dbReference type="SMART" id="SM00322">
    <property type="entry name" value="KH"/>
    <property type="match status" value="4"/>
</dbReference>
<dbReference type="Gene3D" id="3.30.310.210">
    <property type="match status" value="1"/>
</dbReference>
<feature type="domain" description="K Homology" evidence="4">
    <location>
        <begin position="363"/>
        <end position="491"/>
    </location>
</feature>
<dbReference type="GO" id="GO:0003723">
    <property type="term" value="F:RNA binding"/>
    <property type="evidence" value="ECO:0007669"/>
    <property type="project" value="UniProtKB-UniRule"/>
</dbReference>
<organism evidence="5 6">
    <name type="scientific">Dillenia turbinata</name>
    <dbReference type="NCBI Taxonomy" id="194707"/>
    <lineage>
        <taxon>Eukaryota</taxon>
        <taxon>Viridiplantae</taxon>
        <taxon>Streptophyta</taxon>
        <taxon>Embryophyta</taxon>
        <taxon>Tracheophyta</taxon>
        <taxon>Spermatophyta</taxon>
        <taxon>Magnoliopsida</taxon>
        <taxon>eudicotyledons</taxon>
        <taxon>Gunneridae</taxon>
        <taxon>Pentapetalae</taxon>
        <taxon>Dilleniales</taxon>
        <taxon>Dilleniaceae</taxon>
        <taxon>Dillenia</taxon>
    </lineage>
</organism>
<gene>
    <name evidence="5" type="ORF">RJ641_013370</name>
</gene>
<feature type="domain" description="K Homology" evidence="4">
    <location>
        <begin position="273"/>
        <end position="346"/>
    </location>
</feature>